<evidence type="ECO:0000313" key="3">
    <source>
        <dbReference type="Proteomes" id="UP001162156"/>
    </source>
</evidence>
<keyword evidence="1" id="KW-0175">Coiled coil</keyword>
<feature type="coiled-coil region" evidence="1">
    <location>
        <begin position="32"/>
        <end position="59"/>
    </location>
</feature>
<keyword evidence="3" id="KW-1185">Reference proteome</keyword>
<name>A0AAV8ZLN8_9CUCU</name>
<dbReference type="EMBL" id="JANEYF010001318">
    <property type="protein sequence ID" value="KAJ8964743.1"/>
    <property type="molecule type" value="Genomic_DNA"/>
</dbReference>
<protein>
    <submittedName>
        <fullName evidence="2">Uncharacterized protein</fullName>
    </submittedName>
</protein>
<reference evidence="2" key="1">
    <citation type="journal article" date="2023" name="Insect Mol. Biol.">
        <title>Genome sequencing provides insights into the evolution of gene families encoding plant cell wall-degrading enzymes in longhorned beetles.</title>
        <authorList>
            <person name="Shin N.R."/>
            <person name="Okamura Y."/>
            <person name="Kirsch R."/>
            <person name="Pauchet Y."/>
        </authorList>
    </citation>
    <scope>NUCLEOTIDE SEQUENCE</scope>
    <source>
        <strain evidence="2">RBIC_L_NR</strain>
    </source>
</reference>
<comment type="caution">
    <text evidence="2">The sequence shown here is derived from an EMBL/GenBank/DDBJ whole genome shotgun (WGS) entry which is preliminary data.</text>
</comment>
<evidence type="ECO:0000256" key="1">
    <source>
        <dbReference type="SAM" id="Coils"/>
    </source>
</evidence>
<proteinExistence type="predicted"/>
<sequence>MNSHFFQILKSPKRSKKTRIIEGPSIVFESRISELEAQLTQARIDLKNAHDENDSYKRKINDGTILESVGYETYKKQIDNLQR</sequence>
<organism evidence="2 3">
    <name type="scientific">Rhamnusium bicolor</name>
    <dbReference type="NCBI Taxonomy" id="1586634"/>
    <lineage>
        <taxon>Eukaryota</taxon>
        <taxon>Metazoa</taxon>
        <taxon>Ecdysozoa</taxon>
        <taxon>Arthropoda</taxon>
        <taxon>Hexapoda</taxon>
        <taxon>Insecta</taxon>
        <taxon>Pterygota</taxon>
        <taxon>Neoptera</taxon>
        <taxon>Endopterygota</taxon>
        <taxon>Coleoptera</taxon>
        <taxon>Polyphaga</taxon>
        <taxon>Cucujiformia</taxon>
        <taxon>Chrysomeloidea</taxon>
        <taxon>Cerambycidae</taxon>
        <taxon>Lepturinae</taxon>
        <taxon>Rhagiini</taxon>
        <taxon>Rhamnusium</taxon>
    </lineage>
</organism>
<dbReference type="Proteomes" id="UP001162156">
    <property type="component" value="Unassembled WGS sequence"/>
</dbReference>
<gene>
    <name evidence="2" type="ORF">NQ314_004674</name>
</gene>
<evidence type="ECO:0000313" key="2">
    <source>
        <dbReference type="EMBL" id="KAJ8964743.1"/>
    </source>
</evidence>
<accession>A0AAV8ZLN8</accession>
<dbReference type="AlphaFoldDB" id="A0AAV8ZLN8"/>